<gene>
    <name evidence="2" type="ORF">FHR86_002983</name>
</gene>
<proteinExistence type="predicted"/>
<evidence type="ECO:0008006" key="4">
    <source>
        <dbReference type="Google" id="ProtNLM"/>
    </source>
</evidence>
<organism evidence="2 3">
    <name type="scientific">Paenarthrobacter ilicis</name>
    <dbReference type="NCBI Taxonomy" id="43665"/>
    <lineage>
        <taxon>Bacteria</taxon>
        <taxon>Bacillati</taxon>
        <taxon>Actinomycetota</taxon>
        <taxon>Actinomycetes</taxon>
        <taxon>Micrococcales</taxon>
        <taxon>Micrococcaceae</taxon>
        <taxon>Paenarthrobacter</taxon>
    </lineage>
</organism>
<dbReference type="EMBL" id="JAAOZD010000006">
    <property type="protein sequence ID" value="NIJ02639.1"/>
    <property type="molecule type" value="Genomic_DNA"/>
</dbReference>
<keyword evidence="1" id="KW-0732">Signal</keyword>
<comment type="caution">
    <text evidence="2">The sequence shown here is derived from an EMBL/GenBank/DDBJ whole genome shotgun (WGS) entry which is preliminary data.</text>
</comment>
<feature type="chain" id="PRO_5046796376" description="GerMN domain-containing protein" evidence="1">
    <location>
        <begin position="28"/>
        <end position="166"/>
    </location>
</feature>
<reference evidence="2 3" key="1">
    <citation type="submission" date="2020-03" db="EMBL/GenBank/DDBJ databases">
        <title>Genomic Encyclopedia of Type Strains, Phase III (KMG-III): the genomes of soil and plant-associated and newly described type strains.</title>
        <authorList>
            <person name="Whitman W."/>
        </authorList>
    </citation>
    <scope>NUCLEOTIDE SEQUENCE [LARGE SCALE GENOMIC DNA]</scope>
    <source>
        <strain evidence="2 3">CECT 4207</strain>
    </source>
</reference>
<feature type="signal peptide" evidence="1">
    <location>
        <begin position="1"/>
        <end position="27"/>
    </location>
</feature>
<dbReference type="PROSITE" id="PS51257">
    <property type="entry name" value="PROKAR_LIPOPROTEIN"/>
    <property type="match status" value="1"/>
</dbReference>
<name>A0ABX0TJA9_9MICC</name>
<keyword evidence="3" id="KW-1185">Reference proteome</keyword>
<sequence length="166" mass="17704">MATLKHPKAVIAVVLLLATLLSGCSFGPNDSKAHRTTTAAGADLNRIPGVKVRMGRAYDGFTPYLSLNVELGEEFVGGEDALLDSLLAHVWSQDEVSPKDYVTLRVTGPGRTPALTATALSKININAFEYTKTSLSLKGSDLHARYGEWPGPVPSRSPSVQNSEVP</sequence>
<evidence type="ECO:0000313" key="3">
    <source>
        <dbReference type="Proteomes" id="UP000802392"/>
    </source>
</evidence>
<accession>A0ABX0TJA9</accession>
<dbReference type="Proteomes" id="UP000802392">
    <property type="component" value="Unassembled WGS sequence"/>
</dbReference>
<evidence type="ECO:0000256" key="1">
    <source>
        <dbReference type="SAM" id="SignalP"/>
    </source>
</evidence>
<dbReference type="RefSeq" id="WP_204814967.1">
    <property type="nucleotide sequence ID" value="NZ_BAAAVO010000009.1"/>
</dbReference>
<protein>
    <recommendedName>
        <fullName evidence="4">GerMN domain-containing protein</fullName>
    </recommendedName>
</protein>
<evidence type="ECO:0000313" key="2">
    <source>
        <dbReference type="EMBL" id="NIJ02639.1"/>
    </source>
</evidence>